<evidence type="ECO:0000313" key="1">
    <source>
        <dbReference type="EMBL" id="SDT89028.1"/>
    </source>
</evidence>
<reference evidence="2" key="1">
    <citation type="submission" date="2016-10" db="EMBL/GenBank/DDBJ databases">
        <authorList>
            <person name="Varghese N."/>
            <person name="Submissions S."/>
        </authorList>
    </citation>
    <scope>NUCLEOTIDE SEQUENCE [LARGE SCALE GENOMIC DNA]</scope>
    <source>
        <strain evidence="2">DSM 3384</strain>
    </source>
</reference>
<keyword evidence="2" id="KW-1185">Reference proteome</keyword>
<accession>A0A1H2E2V3</accession>
<evidence type="ECO:0000313" key="2">
    <source>
        <dbReference type="Proteomes" id="UP000199608"/>
    </source>
</evidence>
<dbReference type="PANTHER" id="PTHR35866">
    <property type="entry name" value="PUTATIVE-RELATED"/>
    <property type="match status" value="1"/>
</dbReference>
<dbReference type="Proteomes" id="UP000199608">
    <property type="component" value="Unassembled WGS sequence"/>
</dbReference>
<dbReference type="RefSeq" id="WP_092230916.1">
    <property type="nucleotide sequence ID" value="NZ_FNLL01000002.1"/>
</dbReference>
<dbReference type="AlphaFoldDB" id="A0A1H2E2V3"/>
<protein>
    <submittedName>
        <fullName evidence="1">Uncharacterized protein</fullName>
    </submittedName>
</protein>
<sequence>MAEDMIPISLQNLMEFDCDFTNECFNDCCRDLNQALTPYDILRLKNNLGISSQDFLKTYAALHYGPESGLPVIEFKPNPDAGYECPFVTPEGCSVYVDRPASCRMYPLARAIARSRETGLITQYFALIEEPHCKGFGRQTGKTVEQWLKGQEVDKHNKENDKLMELISLKNRIIPGKLEGAQSDKFYLALYDLDEFRKEIIEKDLLAQFNIPEDVLKKIKADDEALLDFGIKWVKTMLFGIEMAFGE</sequence>
<gene>
    <name evidence="1" type="ORF">SAMN04487931_102418</name>
</gene>
<dbReference type="InterPro" id="IPR005358">
    <property type="entry name" value="Puta_zinc/iron-chelating_dom"/>
</dbReference>
<organism evidence="1 2">
    <name type="scientific">Desulfobacula phenolica</name>
    <dbReference type="NCBI Taxonomy" id="90732"/>
    <lineage>
        <taxon>Bacteria</taxon>
        <taxon>Pseudomonadati</taxon>
        <taxon>Thermodesulfobacteriota</taxon>
        <taxon>Desulfobacteria</taxon>
        <taxon>Desulfobacterales</taxon>
        <taxon>Desulfobacteraceae</taxon>
        <taxon>Desulfobacula</taxon>
    </lineage>
</organism>
<name>A0A1H2E2V3_9BACT</name>
<proteinExistence type="predicted"/>
<dbReference type="EMBL" id="FNLL01000002">
    <property type="protein sequence ID" value="SDT89028.1"/>
    <property type="molecule type" value="Genomic_DNA"/>
</dbReference>
<dbReference type="Pfam" id="PF03692">
    <property type="entry name" value="CxxCxxCC"/>
    <property type="match status" value="1"/>
</dbReference>
<dbReference type="PANTHER" id="PTHR35866:SF1">
    <property type="entry name" value="YKGJ FAMILY CYSTEINE CLUSTER PROTEIN"/>
    <property type="match status" value="1"/>
</dbReference>